<proteinExistence type="inferred from homology"/>
<dbReference type="Gene3D" id="3.90.226.10">
    <property type="entry name" value="2-enoyl-CoA Hydratase, Chain A, domain 1"/>
    <property type="match status" value="1"/>
</dbReference>
<accession>A0A1A3HDV0</accession>
<dbReference type="InterPro" id="IPR014748">
    <property type="entry name" value="Enoyl-CoA_hydra_C"/>
</dbReference>
<dbReference type="AlphaFoldDB" id="A0A1A3HDV0"/>
<reference evidence="7 8" key="1">
    <citation type="submission" date="2016-06" db="EMBL/GenBank/DDBJ databases">
        <authorList>
            <person name="Kjaerup R.B."/>
            <person name="Dalgaard T.S."/>
            <person name="Juul-Madsen H.R."/>
        </authorList>
    </citation>
    <scope>NUCLEOTIDE SEQUENCE [LARGE SCALE GENOMIC DNA]</scope>
    <source>
        <strain evidence="7 8">1127319.6</strain>
    </source>
</reference>
<dbReference type="PANTHER" id="PTHR43802">
    <property type="entry name" value="ENOYL-COA HYDRATASE"/>
    <property type="match status" value="1"/>
</dbReference>
<protein>
    <submittedName>
        <fullName evidence="7">Enoyl-CoA hydratase</fullName>
    </submittedName>
</protein>
<dbReference type="EMBL" id="LZLC01000017">
    <property type="protein sequence ID" value="OBJ46447.1"/>
    <property type="molecule type" value="Genomic_DNA"/>
</dbReference>
<evidence type="ECO:0000256" key="2">
    <source>
        <dbReference type="ARBA" id="ARBA00005254"/>
    </source>
</evidence>
<evidence type="ECO:0000256" key="3">
    <source>
        <dbReference type="ARBA" id="ARBA00022832"/>
    </source>
</evidence>
<comment type="catalytic activity">
    <reaction evidence="5">
        <text>a 4-saturated-(3S)-3-hydroxyacyl-CoA = a (3E)-enoyl-CoA + H2O</text>
        <dbReference type="Rhea" id="RHEA:20724"/>
        <dbReference type="ChEBI" id="CHEBI:15377"/>
        <dbReference type="ChEBI" id="CHEBI:58521"/>
        <dbReference type="ChEBI" id="CHEBI:137480"/>
        <dbReference type="EC" id="4.2.1.17"/>
    </reaction>
</comment>
<dbReference type="RefSeq" id="WP_064978706.1">
    <property type="nucleotide sequence ID" value="NZ_LZLC01000017.1"/>
</dbReference>
<organism evidence="7 8">
    <name type="scientific">Mycolicibacterium mucogenicum</name>
    <name type="common">Mycobacterium mucogenicum</name>
    <dbReference type="NCBI Taxonomy" id="56689"/>
    <lineage>
        <taxon>Bacteria</taxon>
        <taxon>Bacillati</taxon>
        <taxon>Actinomycetota</taxon>
        <taxon>Actinomycetes</taxon>
        <taxon>Mycobacteriales</taxon>
        <taxon>Mycobacteriaceae</taxon>
        <taxon>Mycolicibacterium</taxon>
    </lineage>
</organism>
<sequence length="284" mass="30326">MSSAVTLNEGGADSTSPISIDRPVAGVAVVTLQRPANLNAFNKDLLWALHDAVDELSADRDTRVVILTGAGRAFSAGLDLNEGHFEVPGTESMAEVPRLLILQKRFTDLLEKIRQSPKPFIAAVHGPATGGGMAVALACDIRVVTAEAKFGAVFMAIGATNTDLGISYLLPRFVGAARSAEILLTGRLVGGQEAERIGIATHLVARDELQPQSIALASAIAAHGAFQVWMTKETMWQTLDAPSFRHAVDMENRTQIMTNMAGDVDRAFEAFTSGGTRKIEWKAM</sequence>
<evidence type="ECO:0000313" key="7">
    <source>
        <dbReference type="EMBL" id="OBJ46447.1"/>
    </source>
</evidence>
<dbReference type="InterPro" id="IPR001753">
    <property type="entry name" value="Enoyl-CoA_hydra/iso"/>
</dbReference>
<comment type="function">
    <text evidence="1">Could possibly oxidize fatty acids using specific components.</text>
</comment>
<dbReference type="OrthoDB" id="9777711at2"/>
<evidence type="ECO:0000256" key="5">
    <source>
        <dbReference type="ARBA" id="ARBA00023717"/>
    </source>
</evidence>
<dbReference type="CDD" id="cd06558">
    <property type="entry name" value="crotonase-like"/>
    <property type="match status" value="1"/>
</dbReference>
<dbReference type="GO" id="GO:0004300">
    <property type="term" value="F:enoyl-CoA hydratase activity"/>
    <property type="evidence" value="ECO:0007669"/>
    <property type="project" value="UniProtKB-EC"/>
</dbReference>
<evidence type="ECO:0000256" key="6">
    <source>
        <dbReference type="RuleBase" id="RU003707"/>
    </source>
</evidence>
<evidence type="ECO:0000313" key="8">
    <source>
        <dbReference type="Proteomes" id="UP000093898"/>
    </source>
</evidence>
<dbReference type="GO" id="GO:0006631">
    <property type="term" value="P:fatty acid metabolic process"/>
    <property type="evidence" value="ECO:0007669"/>
    <property type="project" value="UniProtKB-KW"/>
</dbReference>
<dbReference type="InterPro" id="IPR029045">
    <property type="entry name" value="ClpP/crotonase-like_dom_sf"/>
</dbReference>
<evidence type="ECO:0000256" key="4">
    <source>
        <dbReference type="ARBA" id="ARBA00023709"/>
    </source>
</evidence>
<dbReference type="InterPro" id="IPR018376">
    <property type="entry name" value="Enoyl-CoA_hyd/isom_CS"/>
</dbReference>
<dbReference type="PROSITE" id="PS00166">
    <property type="entry name" value="ENOYL_COA_HYDRATASE"/>
    <property type="match status" value="1"/>
</dbReference>
<dbReference type="Gene3D" id="1.10.12.10">
    <property type="entry name" value="Lyase 2-enoyl-coa Hydratase, Chain A, domain 2"/>
    <property type="match status" value="1"/>
</dbReference>
<name>A0A1A3HDV0_MYCMU</name>
<evidence type="ECO:0000256" key="1">
    <source>
        <dbReference type="ARBA" id="ARBA00002994"/>
    </source>
</evidence>
<comment type="similarity">
    <text evidence="2 6">Belongs to the enoyl-CoA hydratase/isomerase family.</text>
</comment>
<comment type="caution">
    <text evidence="7">The sequence shown here is derived from an EMBL/GenBank/DDBJ whole genome shotgun (WGS) entry which is preliminary data.</text>
</comment>
<keyword evidence="3" id="KW-0443">Lipid metabolism</keyword>
<dbReference type="Pfam" id="PF00378">
    <property type="entry name" value="ECH_1"/>
    <property type="match status" value="1"/>
</dbReference>
<dbReference type="Proteomes" id="UP000093898">
    <property type="component" value="Unassembled WGS sequence"/>
</dbReference>
<dbReference type="SUPFAM" id="SSF52096">
    <property type="entry name" value="ClpP/crotonase"/>
    <property type="match status" value="1"/>
</dbReference>
<gene>
    <name evidence="7" type="ORF">A5630_11570</name>
</gene>
<keyword evidence="3" id="KW-0276">Fatty acid metabolism</keyword>
<comment type="catalytic activity">
    <reaction evidence="4">
        <text>a (3S)-3-hydroxyacyl-CoA = a (2E)-enoyl-CoA + H2O</text>
        <dbReference type="Rhea" id="RHEA:16105"/>
        <dbReference type="ChEBI" id="CHEBI:15377"/>
        <dbReference type="ChEBI" id="CHEBI:57318"/>
        <dbReference type="ChEBI" id="CHEBI:58856"/>
        <dbReference type="EC" id="4.2.1.17"/>
    </reaction>
</comment>
<dbReference type="PANTHER" id="PTHR43802:SF1">
    <property type="entry name" value="IP11341P-RELATED"/>
    <property type="match status" value="1"/>
</dbReference>